<dbReference type="GO" id="GO:0004065">
    <property type="term" value="F:arylsulfatase activity"/>
    <property type="evidence" value="ECO:0007669"/>
    <property type="project" value="UniProtKB-UniRule"/>
</dbReference>
<dbReference type="OrthoDB" id="96314at2759"/>
<evidence type="ECO:0000313" key="8">
    <source>
        <dbReference type="EMBL" id="KAF9695467.1"/>
    </source>
</evidence>
<evidence type="ECO:0000256" key="6">
    <source>
        <dbReference type="PIRSR" id="PIRSR000972-50"/>
    </source>
</evidence>
<evidence type="ECO:0000256" key="2">
    <source>
        <dbReference type="ARBA" id="ARBA00022729"/>
    </source>
</evidence>
<evidence type="ECO:0000256" key="3">
    <source>
        <dbReference type="ARBA" id="ARBA00022801"/>
    </source>
</evidence>
<comment type="caution">
    <text evidence="8">The sequence shown here is derived from an EMBL/GenBank/DDBJ whole genome shotgun (WGS) entry which is preliminary data.</text>
</comment>
<dbReference type="PROSITE" id="PS00523">
    <property type="entry name" value="SULFATASE_1"/>
    <property type="match status" value="1"/>
</dbReference>
<reference evidence="8" key="2">
    <citation type="submission" date="2020-09" db="EMBL/GenBank/DDBJ databases">
        <title>Reference genome assembly for Australian Ascochyta lentis isolate Al4.</title>
        <authorList>
            <person name="Lee R.C."/>
            <person name="Farfan-Caceres L.M."/>
            <person name="Debler J.W."/>
            <person name="Williams A.H."/>
            <person name="Henares B.M."/>
        </authorList>
    </citation>
    <scope>NUCLEOTIDE SEQUENCE</scope>
    <source>
        <strain evidence="8">Al4</strain>
    </source>
</reference>
<dbReference type="CDD" id="cd16147">
    <property type="entry name" value="G6S"/>
    <property type="match status" value="1"/>
</dbReference>
<dbReference type="SUPFAM" id="SSF53649">
    <property type="entry name" value="Alkaline phosphatase-like"/>
    <property type="match status" value="1"/>
</dbReference>
<dbReference type="InterPro" id="IPR012083">
    <property type="entry name" value="Arylsulfatase"/>
</dbReference>
<dbReference type="EMBL" id="RZGK01000011">
    <property type="protein sequence ID" value="KAF9695467.1"/>
    <property type="molecule type" value="Genomic_DNA"/>
</dbReference>
<sequence length="587" mass="65936">MAGIARKAEMWNLKYKTIVKPGAKFPTSIFPFKMTPSQALLLASTGAAAVVSSVANVTKPNFIFIMTDDQDLHLNSIDYQPSVQKHFAQEGTWFKKHFCTVSLCCPSRVSLLTGKAAHNTNVTDVSAPYGGYPRFIEEGFNDDYLPVWLQNAGYNTYYTGKMMNGRPLAHHPRLSDWSVLIDPGTYVFYNATMSRNHDPAKNYPGEYSTDLISAAAVGFLDDAIKASDRPFFLGVAPIAPHSETITNPRPAKFNPPVPAKRHEHLFPNVTVPRTPNFNPNTTGTASYFKTLRQLNQSEIDYNDEWYRKRLQSLQSVDELIDSLIDRLSANPAVLNNTYLIYTTDNGFHIGQHRLPPGKSCNIEEDVNIPFFIRGPGVPKGAVQHIPSSHTDIAPTLFSLAGIPQRADFDGEPMPVTSEQLARSEKSEHVNIEFWGDYLVEGNAFFGAAAFVNNTYKQVRVVGEGYDVAYAVWCTNERELYDMTSDPHQLTNLHNTPTTINNWPTPSLSARLDALLLTLKRCKARTCTRPWEKLHPQGDVKNLRDAMDARFDAFYERYQLKVEFQECKAGQLLEFEGPLEPRGWRGRG</sequence>
<comment type="PTM">
    <text evidence="6">The conversion to 3-oxoalanine (also known as C-formylglycine, FGly), of a serine or cysteine residue in prokaryotes and of a cysteine residue in eukaryotes, is critical for catalytic activity.</text>
</comment>
<name>A0A8H7MJ71_9PLEO</name>
<evidence type="ECO:0000256" key="4">
    <source>
        <dbReference type="ARBA" id="ARBA00023180"/>
    </source>
</evidence>
<dbReference type="InterPro" id="IPR024607">
    <property type="entry name" value="Sulfatase_CS"/>
</dbReference>
<proteinExistence type="inferred from homology"/>
<comment type="catalytic activity">
    <reaction evidence="5">
        <text>an aryl sulfate + H2O = a phenol + sulfate + H(+)</text>
        <dbReference type="Rhea" id="RHEA:17261"/>
        <dbReference type="ChEBI" id="CHEBI:15377"/>
        <dbReference type="ChEBI" id="CHEBI:15378"/>
        <dbReference type="ChEBI" id="CHEBI:16189"/>
        <dbReference type="ChEBI" id="CHEBI:33853"/>
        <dbReference type="ChEBI" id="CHEBI:140317"/>
        <dbReference type="EC" id="3.1.6.1"/>
    </reaction>
</comment>
<dbReference type="AlphaFoldDB" id="A0A8H7MJ71"/>
<keyword evidence="3 5" id="KW-0378">Hydrolase</keyword>
<dbReference type="EC" id="3.1.6.1" evidence="5"/>
<feature type="domain" description="Sulfatase N-terminal" evidence="7">
    <location>
        <begin position="60"/>
        <end position="402"/>
    </location>
</feature>
<dbReference type="PIRSF" id="PIRSF000972">
    <property type="entry name" value="Arylsulf_plant"/>
    <property type="match status" value="1"/>
</dbReference>
<organism evidence="8 9">
    <name type="scientific">Ascochyta lentis</name>
    <dbReference type="NCBI Taxonomy" id="205686"/>
    <lineage>
        <taxon>Eukaryota</taxon>
        <taxon>Fungi</taxon>
        <taxon>Dikarya</taxon>
        <taxon>Ascomycota</taxon>
        <taxon>Pezizomycotina</taxon>
        <taxon>Dothideomycetes</taxon>
        <taxon>Pleosporomycetidae</taxon>
        <taxon>Pleosporales</taxon>
        <taxon>Pleosporineae</taxon>
        <taxon>Didymellaceae</taxon>
        <taxon>Ascochyta</taxon>
    </lineage>
</organism>
<gene>
    <name evidence="8" type="ORF">EKO04_006596</name>
</gene>
<dbReference type="Gene3D" id="3.40.720.10">
    <property type="entry name" value="Alkaline Phosphatase, subunit A"/>
    <property type="match status" value="1"/>
</dbReference>
<keyword evidence="9" id="KW-1185">Reference proteome</keyword>
<dbReference type="Pfam" id="PF00884">
    <property type="entry name" value="Sulfatase"/>
    <property type="match status" value="1"/>
</dbReference>
<dbReference type="PANTHER" id="PTHR43108">
    <property type="entry name" value="N-ACETYLGLUCOSAMINE-6-SULFATASE FAMILY MEMBER"/>
    <property type="match status" value="1"/>
</dbReference>
<dbReference type="Proteomes" id="UP000651452">
    <property type="component" value="Unassembled WGS sequence"/>
</dbReference>
<protein>
    <recommendedName>
        <fullName evidence="5">Arylsulfatase</fullName>
        <shortName evidence="5">AS</shortName>
        <ecNumber evidence="5">3.1.6.1</ecNumber>
    </recommendedName>
    <alternativeName>
        <fullName evidence="5">Aryl-sulfate sulphohydrolase</fullName>
    </alternativeName>
</protein>
<dbReference type="GO" id="GO:0008449">
    <property type="term" value="F:N-acetylglucosamine-6-sulfatase activity"/>
    <property type="evidence" value="ECO:0007669"/>
    <property type="project" value="TreeGrafter"/>
</dbReference>
<dbReference type="InterPro" id="IPR000917">
    <property type="entry name" value="Sulfatase_N"/>
</dbReference>
<keyword evidence="4" id="KW-0325">Glycoprotein</keyword>
<reference evidence="8" key="1">
    <citation type="submission" date="2018-12" db="EMBL/GenBank/DDBJ databases">
        <authorList>
            <person name="Syme R.A."/>
            <person name="Farfan-Caceres L."/>
            <person name="Lichtenzveig J."/>
        </authorList>
    </citation>
    <scope>NUCLEOTIDE SEQUENCE</scope>
    <source>
        <strain evidence="8">Al4</strain>
    </source>
</reference>
<comment type="similarity">
    <text evidence="1 5">Belongs to the sulfatase family.</text>
</comment>
<dbReference type="GO" id="GO:0005539">
    <property type="term" value="F:glycosaminoglycan binding"/>
    <property type="evidence" value="ECO:0007669"/>
    <property type="project" value="TreeGrafter"/>
</dbReference>
<evidence type="ECO:0000313" key="9">
    <source>
        <dbReference type="Proteomes" id="UP000651452"/>
    </source>
</evidence>
<dbReference type="FunFam" id="3.40.720.10:FF:000051">
    <property type="entry name" value="Arylsulfatase"/>
    <property type="match status" value="1"/>
</dbReference>
<evidence type="ECO:0000256" key="1">
    <source>
        <dbReference type="ARBA" id="ARBA00008779"/>
    </source>
</evidence>
<accession>A0A8H7MJ71</accession>
<dbReference type="GO" id="GO:0018958">
    <property type="term" value="P:phenol-containing compound metabolic process"/>
    <property type="evidence" value="ECO:0007669"/>
    <property type="project" value="InterPro"/>
</dbReference>
<dbReference type="InterPro" id="IPR017850">
    <property type="entry name" value="Alkaline_phosphatase_core_sf"/>
</dbReference>
<evidence type="ECO:0000259" key="7">
    <source>
        <dbReference type="Pfam" id="PF00884"/>
    </source>
</evidence>
<keyword evidence="2" id="KW-0732">Signal</keyword>
<evidence type="ECO:0000256" key="5">
    <source>
        <dbReference type="PIRNR" id="PIRNR000972"/>
    </source>
</evidence>
<dbReference type="PANTHER" id="PTHR43108:SF8">
    <property type="entry name" value="SD21168P"/>
    <property type="match status" value="1"/>
</dbReference>
<feature type="modified residue" description="3-oxoalanine (Cys)" evidence="6">
    <location>
        <position position="104"/>
    </location>
</feature>